<reference evidence="1 2" key="1">
    <citation type="submission" date="2015-02" db="EMBL/GenBank/DDBJ databases">
        <title>Genome Sequencing of Rickettsiales.</title>
        <authorList>
            <person name="Daugherty S.C."/>
            <person name="Su Q."/>
            <person name="Abolude K."/>
            <person name="Beier-Sexton M."/>
            <person name="Carlyon J.A."/>
            <person name="Carter R."/>
            <person name="Day N.P."/>
            <person name="Dumler S.J."/>
            <person name="Dyachenko V."/>
            <person name="Godinez A."/>
            <person name="Kurtti T.J."/>
            <person name="Lichay M."/>
            <person name="Mullins K.E."/>
            <person name="Ott S."/>
            <person name="Pappas-Brown V."/>
            <person name="Paris D.H."/>
            <person name="Patel P."/>
            <person name="Richards A.L."/>
            <person name="Sadzewicz L."/>
            <person name="Sears K."/>
            <person name="Seidman D."/>
            <person name="Sengamalay N."/>
            <person name="Stenos J."/>
            <person name="Tallon L.J."/>
            <person name="Vincent G."/>
            <person name="Fraser C.M."/>
            <person name="Munderloh U."/>
            <person name="Dunning-Hotopp J.C."/>
        </authorList>
    </citation>
    <scope>NUCLEOTIDE SEQUENCE [LARGE SCALE GENOMIC DNA]</scope>
    <source>
        <strain evidence="1 2">ApMUC09</strain>
    </source>
</reference>
<name>A0A0F3NAH6_ANAPH</name>
<dbReference type="AlphaFoldDB" id="A0A0F3NAH6"/>
<dbReference type="EMBL" id="LANV01000001">
    <property type="protein sequence ID" value="KJV64731.1"/>
    <property type="molecule type" value="Genomic_DNA"/>
</dbReference>
<dbReference type="PATRIC" id="fig|1359152.3.peg.1742"/>
<comment type="caution">
    <text evidence="1">The sequence shown here is derived from an EMBL/GenBank/DDBJ whole genome shotgun (WGS) entry which is preliminary data.</text>
</comment>
<accession>A0A0F3NAH6</accession>
<evidence type="ECO:0000313" key="1">
    <source>
        <dbReference type="EMBL" id="KJV64731.1"/>
    </source>
</evidence>
<proteinExistence type="predicted"/>
<organism evidence="1 2">
    <name type="scientific">Anaplasma phagocytophilum str. ApMUC09</name>
    <dbReference type="NCBI Taxonomy" id="1359152"/>
    <lineage>
        <taxon>Bacteria</taxon>
        <taxon>Pseudomonadati</taxon>
        <taxon>Pseudomonadota</taxon>
        <taxon>Alphaproteobacteria</taxon>
        <taxon>Rickettsiales</taxon>
        <taxon>Anaplasmataceae</taxon>
        <taxon>Anaplasma</taxon>
        <taxon>phagocytophilum group</taxon>
    </lineage>
</organism>
<dbReference type="Proteomes" id="UP000033441">
    <property type="component" value="Unassembled WGS sequence"/>
</dbReference>
<sequence>MHVGAPVGKLPIKKLHNTALSPLEMPHYKKDTCLTQNTSRTSSRGKLSAFMWFFYIEPHKTLSNDF</sequence>
<protein>
    <submittedName>
        <fullName evidence="1">Uncharacterized protein</fullName>
    </submittedName>
</protein>
<gene>
    <name evidence="1" type="ORF">APHMUC_1667</name>
</gene>
<evidence type="ECO:0000313" key="2">
    <source>
        <dbReference type="Proteomes" id="UP000033441"/>
    </source>
</evidence>